<dbReference type="PANTHER" id="PTHR47326:SF1">
    <property type="entry name" value="HTH PSQ-TYPE DOMAIN-CONTAINING PROTEIN"/>
    <property type="match status" value="1"/>
</dbReference>
<dbReference type="Pfam" id="PF09339">
    <property type="entry name" value="HTH_IclR"/>
    <property type="match status" value="1"/>
</dbReference>
<organism evidence="3">
    <name type="scientific">Camponotus floridanus</name>
    <name type="common">Florida carpenter ant</name>
    <dbReference type="NCBI Taxonomy" id="104421"/>
    <lineage>
        <taxon>Eukaryota</taxon>
        <taxon>Metazoa</taxon>
        <taxon>Ecdysozoa</taxon>
        <taxon>Arthropoda</taxon>
        <taxon>Hexapoda</taxon>
        <taxon>Insecta</taxon>
        <taxon>Pterygota</taxon>
        <taxon>Neoptera</taxon>
        <taxon>Endopterygota</taxon>
        <taxon>Hymenoptera</taxon>
        <taxon>Apocrita</taxon>
        <taxon>Aculeata</taxon>
        <taxon>Formicoidea</taxon>
        <taxon>Formicidae</taxon>
        <taxon>Formicinae</taxon>
        <taxon>Camponotus</taxon>
    </lineage>
</organism>
<feature type="non-terminal residue" evidence="2">
    <location>
        <position position="1"/>
    </location>
</feature>
<evidence type="ECO:0000313" key="3">
    <source>
        <dbReference type="Proteomes" id="UP000000311"/>
    </source>
</evidence>
<reference evidence="2 3" key="1">
    <citation type="journal article" date="2010" name="Science">
        <title>Genomic comparison of the ants Camponotus floridanus and Harpegnathos saltator.</title>
        <authorList>
            <person name="Bonasio R."/>
            <person name="Zhang G."/>
            <person name="Ye C."/>
            <person name="Mutti N.S."/>
            <person name="Fang X."/>
            <person name="Qin N."/>
            <person name="Donahue G."/>
            <person name="Yang P."/>
            <person name="Li Q."/>
            <person name="Li C."/>
            <person name="Zhang P."/>
            <person name="Huang Z."/>
            <person name="Berger S.L."/>
            <person name="Reinberg D."/>
            <person name="Wang J."/>
            <person name="Liebig J."/>
        </authorList>
    </citation>
    <scope>NUCLEOTIDE SEQUENCE [LARGE SCALE GENOMIC DNA]</scope>
    <source>
        <strain evidence="3">C129</strain>
    </source>
</reference>
<dbReference type="InParanoid" id="E2AX99"/>
<gene>
    <name evidence="2" type="ORF">EAG_01313</name>
</gene>
<keyword evidence="3" id="KW-1185">Reference proteome</keyword>
<dbReference type="EMBL" id="GL443541">
    <property type="protein sequence ID" value="EFN61941.1"/>
    <property type="molecule type" value="Genomic_DNA"/>
</dbReference>
<protein>
    <recommendedName>
        <fullName evidence="1">HTH iclR-type domain-containing protein</fullName>
    </recommendedName>
</protein>
<dbReference type="AlphaFoldDB" id="E2AX99"/>
<accession>E2AX99</accession>
<sequence length="56" mass="6560">RRHINVDEEVLHAFEENPGNSIRHVANTLGVPRSTVHRILKENGLHPFHYQRVQQL</sequence>
<feature type="domain" description="HTH iclR-type" evidence="1">
    <location>
        <begin position="9"/>
        <end position="41"/>
    </location>
</feature>
<dbReference type="OMA" id="IRHVANT"/>
<dbReference type="InterPro" id="IPR005471">
    <property type="entry name" value="Tscrpt_reg_IclR_N"/>
</dbReference>
<dbReference type="GO" id="GO:0006355">
    <property type="term" value="P:regulation of DNA-templated transcription"/>
    <property type="evidence" value="ECO:0007669"/>
    <property type="project" value="InterPro"/>
</dbReference>
<evidence type="ECO:0000313" key="2">
    <source>
        <dbReference type="EMBL" id="EFN61941.1"/>
    </source>
</evidence>
<feature type="non-terminal residue" evidence="2">
    <location>
        <position position="56"/>
    </location>
</feature>
<dbReference type="Gene3D" id="1.10.10.60">
    <property type="entry name" value="Homeodomain-like"/>
    <property type="match status" value="1"/>
</dbReference>
<name>E2AX99_CAMFO</name>
<proteinExistence type="predicted"/>
<dbReference type="Proteomes" id="UP000000311">
    <property type="component" value="Unassembled WGS sequence"/>
</dbReference>
<dbReference type="GO" id="GO:0003677">
    <property type="term" value="F:DNA binding"/>
    <property type="evidence" value="ECO:0007669"/>
    <property type="project" value="InterPro"/>
</dbReference>
<evidence type="ECO:0000259" key="1">
    <source>
        <dbReference type="Pfam" id="PF09339"/>
    </source>
</evidence>
<dbReference type="PANTHER" id="PTHR47326">
    <property type="entry name" value="TRANSPOSABLE ELEMENT TC3 TRANSPOSASE-LIKE PROTEIN"/>
    <property type="match status" value="1"/>
</dbReference>